<keyword evidence="3" id="KW-1185">Reference proteome</keyword>
<reference evidence="2" key="1">
    <citation type="submission" date="2016-10" db="EMBL/GenBank/DDBJ databases">
        <authorList>
            <person name="Benchimol M."/>
            <person name="Almeida L.G."/>
            <person name="Vasconcelos A.T."/>
            <person name="Perreira-Neves A."/>
            <person name="Rosa I.A."/>
            <person name="Tasca T."/>
            <person name="Bogo M.R."/>
            <person name="de Souza W."/>
        </authorList>
    </citation>
    <scope>NUCLEOTIDE SEQUENCE [LARGE SCALE GENOMIC DNA]</scope>
    <source>
        <strain evidence="2">K</strain>
    </source>
</reference>
<sequence length="396" mass="46330">MLQVLQANNQEWESQVAERRLKLVNEDIEATKKQINSLEKQKAELKEKYLNLEFYIDELNSNIETLQSTFRENEDGNESEDESEGDFFTLLSELESEEAALKGELQSYQELQRTLAHDRRTLLSSNTKIQKELDIDKQKVETLQNDVREIDDNLKDLQVQLDIKTVHLNEVVQRCADLQQEELDITEELKRDGESLVKDLRKQESDQREELLSAQKQEEELTKRFAAIQRLKQKTVDEKTNELHKTHSISSWQNDRSLLSGKLRKAKTQLQTEIANLKNAKERQEKIKAQFKTLLGEDDPGDGTGMRAKDMVRAEIERIQNDVQPDFEEEKQMETEYNKELLSQLKLIQESLNVFNQHRDELMNSLTDELNECTQDGYLRLLQDELNELQAVVSRH</sequence>
<feature type="coiled-coil region" evidence="1">
    <location>
        <begin position="91"/>
        <end position="234"/>
    </location>
</feature>
<dbReference type="VEuPathDB" id="TrichDB:TRFO_12531"/>
<protein>
    <submittedName>
        <fullName evidence="2">Uncharacterized protein</fullName>
    </submittedName>
</protein>
<keyword evidence="1" id="KW-0175">Coiled coil</keyword>
<dbReference type="OrthoDB" id="10651316at2759"/>
<dbReference type="RefSeq" id="XP_068370349.1">
    <property type="nucleotide sequence ID" value="XM_068496690.1"/>
</dbReference>
<dbReference type="AlphaFoldDB" id="A0A1J4L5J0"/>
<dbReference type="EMBL" id="MLAK01000024">
    <property type="protein sequence ID" value="OHT17213.1"/>
    <property type="molecule type" value="Genomic_DNA"/>
</dbReference>
<evidence type="ECO:0000313" key="2">
    <source>
        <dbReference type="EMBL" id="OHT17213.1"/>
    </source>
</evidence>
<gene>
    <name evidence="2" type="ORF">TRFO_12531</name>
</gene>
<evidence type="ECO:0000313" key="3">
    <source>
        <dbReference type="Proteomes" id="UP000179807"/>
    </source>
</evidence>
<proteinExistence type="predicted"/>
<comment type="caution">
    <text evidence="2">The sequence shown here is derived from an EMBL/GenBank/DDBJ whole genome shotgun (WGS) entry which is preliminary data.</text>
</comment>
<evidence type="ECO:0000256" key="1">
    <source>
        <dbReference type="SAM" id="Coils"/>
    </source>
</evidence>
<dbReference type="GeneID" id="94831394"/>
<organism evidence="2 3">
    <name type="scientific">Tritrichomonas foetus</name>
    <dbReference type="NCBI Taxonomy" id="1144522"/>
    <lineage>
        <taxon>Eukaryota</taxon>
        <taxon>Metamonada</taxon>
        <taxon>Parabasalia</taxon>
        <taxon>Tritrichomonadida</taxon>
        <taxon>Tritrichomonadidae</taxon>
        <taxon>Tritrichomonas</taxon>
    </lineage>
</organism>
<dbReference type="Proteomes" id="UP000179807">
    <property type="component" value="Unassembled WGS sequence"/>
</dbReference>
<accession>A0A1J4L5J0</accession>
<feature type="coiled-coil region" evidence="1">
    <location>
        <begin position="2"/>
        <end position="62"/>
    </location>
</feature>
<feature type="coiled-coil region" evidence="1">
    <location>
        <begin position="260"/>
        <end position="297"/>
    </location>
</feature>
<name>A0A1J4L5J0_9EUKA</name>